<accession>A0A7S1VZC2</accession>
<feature type="signal peptide" evidence="1">
    <location>
        <begin position="1"/>
        <end position="25"/>
    </location>
</feature>
<proteinExistence type="predicted"/>
<dbReference type="AlphaFoldDB" id="A0A7S1VZC2"/>
<sequence>MPSTVFRLAVVALVAVALLAAPAYAEAPQQGKGRKWICGSDTDCVVLQTANKGALKLDQLDFKKDTAAAFLEKLPSWFGPRPAEFVHKGSRLLNEHETLEEQGVAVGDIVKMYKAGKWHEDGDL</sequence>
<reference evidence="2" key="1">
    <citation type="submission" date="2021-01" db="EMBL/GenBank/DDBJ databases">
        <authorList>
            <person name="Corre E."/>
            <person name="Pelletier E."/>
            <person name="Niang G."/>
            <person name="Scheremetjew M."/>
            <person name="Finn R."/>
            <person name="Kale V."/>
            <person name="Holt S."/>
            <person name="Cochrane G."/>
            <person name="Meng A."/>
            <person name="Brown T."/>
            <person name="Cohen L."/>
        </authorList>
    </citation>
    <scope>NUCLEOTIDE SEQUENCE</scope>
    <source>
        <strain evidence="2">CCAP 1951/1</strain>
    </source>
</reference>
<protein>
    <recommendedName>
        <fullName evidence="3">Ubiquitin-like domain-containing protein</fullName>
    </recommendedName>
</protein>
<evidence type="ECO:0000256" key="1">
    <source>
        <dbReference type="SAM" id="SignalP"/>
    </source>
</evidence>
<keyword evidence="1" id="KW-0732">Signal</keyword>
<organism evidence="2">
    <name type="scientific">Neobodo designis</name>
    <name type="common">Flagellated protozoan</name>
    <name type="synonym">Bodo designis</name>
    <dbReference type="NCBI Taxonomy" id="312471"/>
    <lineage>
        <taxon>Eukaryota</taxon>
        <taxon>Discoba</taxon>
        <taxon>Euglenozoa</taxon>
        <taxon>Kinetoplastea</taxon>
        <taxon>Metakinetoplastina</taxon>
        <taxon>Neobodonida</taxon>
        <taxon>Neobodo</taxon>
    </lineage>
</organism>
<name>A0A7S1VZC2_NEODS</name>
<feature type="chain" id="PRO_5030582482" description="Ubiquitin-like domain-containing protein" evidence="1">
    <location>
        <begin position="26"/>
        <end position="124"/>
    </location>
</feature>
<dbReference type="EMBL" id="HBGF01041076">
    <property type="protein sequence ID" value="CAD9140673.1"/>
    <property type="molecule type" value="Transcribed_RNA"/>
</dbReference>
<gene>
    <name evidence="2" type="ORF">NDES1114_LOCUS27504</name>
</gene>
<evidence type="ECO:0008006" key="3">
    <source>
        <dbReference type="Google" id="ProtNLM"/>
    </source>
</evidence>
<evidence type="ECO:0000313" key="2">
    <source>
        <dbReference type="EMBL" id="CAD9140673.1"/>
    </source>
</evidence>